<name>A0A0C9UY75_SPHS4</name>
<dbReference type="HOGENOM" id="CLU_2428459_0_0_1"/>
<accession>A0A0C9UY75</accession>
<dbReference type="Proteomes" id="UP000054279">
    <property type="component" value="Unassembled WGS sequence"/>
</dbReference>
<gene>
    <name evidence="1" type="ORF">M422DRAFT_263761</name>
</gene>
<reference evidence="1 2" key="1">
    <citation type="submission" date="2014-06" db="EMBL/GenBank/DDBJ databases">
        <title>Evolutionary Origins and Diversification of the Mycorrhizal Mutualists.</title>
        <authorList>
            <consortium name="DOE Joint Genome Institute"/>
            <consortium name="Mycorrhizal Genomics Consortium"/>
            <person name="Kohler A."/>
            <person name="Kuo A."/>
            <person name="Nagy L.G."/>
            <person name="Floudas D."/>
            <person name="Copeland A."/>
            <person name="Barry K.W."/>
            <person name="Cichocki N."/>
            <person name="Veneault-Fourrey C."/>
            <person name="LaButti K."/>
            <person name="Lindquist E.A."/>
            <person name="Lipzen A."/>
            <person name="Lundell T."/>
            <person name="Morin E."/>
            <person name="Murat C."/>
            <person name="Riley R."/>
            <person name="Ohm R."/>
            <person name="Sun H."/>
            <person name="Tunlid A."/>
            <person name="Henrissat B."/>
            <person name="Grigoriev I.V."/>
            <person name="Hibbett D.S."/>
            <person name="Martin F."/>
        </authorList>
    </citation>
    <scope>NUCLEOTIDE SEQUENCE [LARGE SCALE GENOMIC DNA]</scope>
    <source>
        <strain evidence="1 2">SS14</strain>
    </source>
</reference>
<dbReference type="AlphaFoldDB" id="A0A0C9UY75"/>
<protein>
    <submittedName>
        <fullName evidence="1">Uncharacterized protein</fullName>
    </submittedName>
</protein>
<evidence type="ECO:0000313" key="1">
    <source>
        <dbReference type="EMBL" id="KIJ34257.1"/>
    </source>
</evidence>
<evidence type="ECO:0000313" key="2">
    <source>
        <dbReference type="Proteomes" id="UP000054279"/>
    </source>
</evidence>
<proteinExistence type="predicted"/>
<sequence length="91" mass="10603">MALRTLQADLKDFRAYDAKHPKTDFRSWMQMKADGFDTRSGWRLADTCYAHDYYLGSSAGKCMDVIRISDNQQVTIKKVWKTYSPLESEIE</sequence>
<keyword evidence="2" id="KW-1185">Reference proteome</keyword>
<dbReference type="EMBL" id="KN837202">
    <property type="protein sequence ID" value="KIJ34257.1"/>
    <property type="molecule type" value="Genomic_DNA"/>
</dbReference>
<organism evidence="1 2">
    <name type="scientific">Sphaerobolus stellatus (strain SS14)</name>
    <dbReference type="NCBI Taxonomy" id="990650"/>
    <lineage>
        <taxon>Eukaryota</taxon>
        <taxon>Fungi</taxon>
        <taxon>Dikarya</taxon>
        <taxon>Basidiomycota</taxon>
        <taxon>Agaricomycotina</taxon>
        <taxon>Agaricomycetes</taxon>
        <taxon>Phallomycetidae</taxon>
        <taxon>Geastrales</taxon>
        <taxon>Sphaerobolaceae</taxon>
        <taxon>Sphaerobolus</taxon>
    </lineage>
</organism>